<protein>
    <submittedName>
        <fullName evidence="1">Uncharacterized protein</fullName>
    </submittedName>
</protein>
<proteinExistence type="predicted"/>
<name>A0A765T743_ECOLX</name>
<reference evidence="1" key="1">
    <citation type="journal article" date="2018" name="Genome Biol.">
        <title>SKESA: strategic k-mer extension for scrupulous assemblies.</title>
        <authorList>
            <person name="Souvorov A."/>
            <person name="Agarwala R."/>
            <person name="Lipman D.J."/>
        </authorList>
    </citation>
    <scope>NUCLEOTIDE SEQUENCE [LARGE SCALE GENOMIC DNA]</scope>
    <source>
        <strain evidence="1">1839</strain>
    </source>
</reference>
<dbReference type="AlphaFoldDB" id="A0A765T743"/>
<comment type="caution">
    <text evidence="1">The sequence shown here is derived from an EMBL/GenBank/DDBJ whole genome shotgun (WGS) entry which is preliminary data.</text>
</comment>
<dbReference type="EMBL" id="DAAYTU010000008">
    <property type="protein sequence ID" value="HAG5770137.1"/>
    <property type="molecule type" value="Genomic_DNA"/>
</dbReference>
<evidence type="ECO:0000313" key="1">
    <source>
        <dbReference type="EMBL" id="HAG5770137.1"/>
    </source>
</evidence>
<accession>A0A765T743</accession>
<reference evidence="1" key="2">
    <citation type="submission" date="2020-02" db="EMBL/GenBank/DDBJ databases">
        <authorList>
            <consortium name="NCBI Pathogen Detection Project"/>
        </authorList>
    </citation>
    <scope>NUCLEOTIDE SEQUENCE</scope>
    <source>
        <strain evidence="1">1839</strain>
    </source>
</reference>
<sequence>MAEWTGVMYGFYLNKSIAEVFPLWMEKTTHINYKVQRDFFQDTDFLFCYKNDEMNYNHLEYGYNLDLNGEGCLGIEAKRTKLNGIATLFEFENDSDFEPYDINLHLDDVFYYVLVLPDLIENSSFCKKVHEMFVNILNGKGHEEQLG</sequence>
<gene>
    <name evidence="1" type="ORF">GGB84_001773</name>
</gene>
<organism evidence="1">
    <name type="scientific">Escherichia coli</name>
    <dbReference type="NCBI Taxonomy" id="562"/>
    <lineage>
        <taxon>Bacteria</taxon>
        <taxon>Pseudomonadati</taxon>
        <taxon>Pseudomonadota</taxon>
        <taxon>Gammaproteobacteria</taxon>
        <taxon>Enterobacterales</taxon>
        <taxon>Enterobacteriaceae</taxon>
        <taxon>Escherichia</taxon>
    </lineage>
</organism>